<gene>
    <name evidence="2" type="ORF">GWP43_00940</name>
</gene>
<sequence length="105" mass="12495">MKKVGICIIILTIIFVIIANMDKYYASENLVFDTTDIINDNYYLTVKENMENIQVSALQWYYTNIVVTILLVLWILTGLLFLYVMTRYVLPYLWYKKYDHIFDGS</sequence>
<dbReference type="RefSeq" id="WP_162662063.1">
    <property type="nucleotide sequence ID" value="NZ_CP048020.1"/>
</dbReference>
<feature type="transmembrane region" description="Helical" evidence="1">
    <location>
        <begin position="60"/>
        <end position="84"/>
    </location>
</feature>
<keyword evidence="1" id="KW-0472">Membrane</keyword>
<evidence type="ECO:0000313" key="3">
    <source>
        <dbReference type="Proteomes" id="UP000464374"/>
    </source>
</evidence>
<keyword evidence="1" id="KW-1133">Transmembrane helix</keyword>
<dbReference type="AlphaFoldDB" id="A0A6P1XXX8"/>
<protein>
    <submittedName>
        <fullName evidence="2">Uncharacterized protein</fullName>
    </submittedName>
</protein>
<dbReference type="KEGG" id="trz:GWP43_00940"/>
<evidence type="ECO:0000256" key="1">
    <source>
        <dbReference type="SAM" id="Phobius"/>
    </source>
</evidence>
<accession>A0A6P1XXX8</accession>
<organism evidence="2 3">
    <name type="scientific">Treponema vincentii</name>
    <dbReference type="NCBI Taxonomy" id="69710"/>
    <lineage>
        <taxon>Bacteria</taxon>
        <taxon>Pseudomonadati</taxon>
        <taxon>Spirochaetota</taxon>
        <taxon>Spirochaetia</taxon>
        <taxon>Spirochaetales</taxon>
        <taxon>Treponemataceae</taxon>
        <taxon>Treponema</taxon>
    </lineage>
</organism>
<evidence type="ECO:0000313" key="2">
    <source>
        <dbReference type="EMBL" id="QHX42251.1"/>
    </source>
</evidence>
<proteinExistence type="predicted"/>
<keyword evidence="1" id="KW-0812">Transmembrane</keyword>
<dbReference type="Proteomes" id="UP000464374">
    <property type="component" value="Chromosome"/>
</dbReference>
<reference evidence="2 3" key="1">
    <citation type="submission" date="2020-01" db="EMBL/GenBank/DDBJ databases">
        <title>Complete genome sequence of a human oral phylogroup 1 Treponema sp. strain ATCC 700766, originally isolated from periodontitis dental plaque.</title>
        <authorList>
            <person name="Chan Y."/>
            <person name="Huo Y.-B."/>
            <person name="Yu X.-L."/>
            <person name="Zeng H."/>
            <person name="Leung W.-K."/>
            <person name="Watt R.M."/>
        </authorList>
    </citation>
    <scope>NUCLEOTIDE SEQUENCE [LARGE SCALE GENOMIC DNA]</scope>
    <source>
        <strain evidence="2 3">OMZ 804</strain>
    </source>
</reference>
<name>A0A6P1XXX8_9SPIR</name>
<dbReference type="EMBL" id="CP048020">
    <property type="protein sequence ID" value="QHX42251.1"/>
    <property type="molecule type" value="Genomic_DNA"/>
</dbReference>